<evidence type="ECO:0000313" key="2">
    <source>
        <dbReference type="Proteomes" id="UP000298030"/>
    </source>
</evidence>
<dbReference type="OrthoDB" id="3032208at2759"/>
<protein>
    <submittedName>
        <fullName evidence="1">Uncharacterized protein</fullName>
    </submittedName>
</protein>
<dbReference type="EMBL" id="QPFP01000020">
    <property type="protein sequence ID" value="TEB31084.1"/>
    <property type="molecule type" value="Genomic_DNA"/>
</dbReference>
<comment type="caution">
    <text evidence="1">The sequence shown here is derived from an EMBL/GenBank/DDBJ whole genome shotgun (WGS) entry which is preliminary data.</text>
</comment>
<accession>A0A4Y7TAX3</accession>
<name>A0A4Y7TAX3_COPMI</name>
<gene>
    <name evidence="1" type="ORF">FA13DRAFT_1791793</name>
</gene>
<evidence type="ECO:0000313" key="1">
    <source>
        <dbReference type="EMBL" id="TEB31084.1"/>
    </source>
</evidence>
<organism evidence="1 2">
    <name type="scientific">Coprinellus micaceus</name>
    <name type="common">Glistening ink-cap mushroom</name>
    <name type="synonym">Coprinus micaceus</name>
    <dbReference type="NCBI Taxonomy" id="71717"/>
    <lineage>
        <taxon>Eukaryota</taxon>
        <taxon>Fungi</taxon>
        <taxon>Dikarya</taxon>
        <taxon>Basidiomycota</taxon>
        <taxon>Agaricomycotina</taxon>
        <taxon>Agaricomycetes</taxon>
        <taxon>Agaricomycetidae</taxon>
        <taxon>Agaricales</taxon>
        <taxon>Agaricineae</taxon>
        <taxon>Psathyrellaceae</taxon>
        <taxon>Coprinellus</taxon>
    </lineage>
</organism>
<reference evidence="1 2" key="1">
    <citation type="journal article" date="2019" name="Nat. Ecol. Evol.">
        <title>Megaphylogeny resolves global patterns of mushroom evolution.</title>
        <authorList>
            <person name="Varga T."/>
            <person name="Krizsan K."/>
            <person name="Foldi C."/>
            <person name="Dima B."/>
            <person name="Sanchez-Garcia M."/>
            <person name="Sanchez-Ramirez S."/>
            <person name="Szollosi G.J."/>
            <person name="Szarkandi J.G."/>
            <person name="Papp V."/>
            <person name="Albert L."/>
            <person name="Andreopoulos W."/>
            <person name="Angelini C."/>
            <person name="Antonin V."/>
            <person name="Barry K.W."/>
            <person name="Bougher N.L."/>
            <person name="Buchanan P."/>
            <person name="Buyck B."/>
            <person name="Bense V."/>
            <person name="Catcheside P."/>
            <person name="Chovatia M."/>
            <person name="Cooper J."/>
            <person name="Damon W."/>
            <person name="Desjardin D."/>
            <person name="Finy P."/>
            <person name="Geml J."/>
            <person name="Haridas S."/>
            <person name="Hughes K."/>
            <person name="Justo A."/>
            <person name="Karasinski D."/>
            <person name="Kautmanova I."/>
            <person name="Kiss B."/>
            <person name="Kocsube S."/>
            <person name="Kotiranta H."/>
            <person name="LaButti K.M."/>
            <person name="Lechner B.E."/>
            <person name="Liimatainen K."/>
            <person name="Lipzen A."/>
            <person name="Lukacs Z."/>
            <person name="Mihaltcheva S."/>
            <person name="Morgado L.N."/>
            <person name="Niskanen T."/>
            <person name="Noordeloos M.E."/>
            <person name="Ohm R.A."/>
            <person name="Ortiz-Santana B."/>
            <person name="Ovrebo C."/>
            <person name="Racz N."/>
            <person name="Riley R."/>
            <person name="Savchenko A."/>
            <person name="Shiryaev A."/>
            <person name="Soop K."/>
            <person name="Spirin V."/>
            <person name="Szebenyi C."/>
            <person name="Tomsovsky M."/>
            <person name="Tulloss R.E."/>
            <person name="Uehling J."/>
            <person name="Grigoriev I.V."/>
            <person name="Vagvolgyi C."/>
            <person name="Papp T."/>
            <person name="Martin F.M."/>
            <person name="Miettinen O."/>
            <person name="Hibbett D.S."/>
            <person name="Nagy L.G."/>
        </authorList>
    </citation>
    <scope>NUCLEOTIDE SEQUENCE [LARGE SCALE GENOMIC DNA]</scope>
    <source>
        <strain evidence="1 2">FP101781</strain>
    </source>
</reference>
<sequence>MSTSTENYHLPLYIQGYSVVTTPLRDRRISEFQKDCMVRAVNTAWDLGSHHITRPLTTLLAPMSSVYSNDLTPAAVVHLNRNAKYSFAWFKARDAMKASPAPPPSQARYAVAFAIVTESPYSGLALASMLLRFQETFVREGNYKCFEMVDLCYMLTAKSTYSVMFFNKDFDHAYSYAKKRCDDHDDLHYAKLGPSGAITSVWNTDHTSFVSSDLNGFQPHVEKYWELTKYATTLHPLCESLTDEIGFRRFLLPG</sequence>
<dbReference type="AlphaFoldDB" id="A0A4Y7TAX3"/>
<keyword evidence="2" id="KW-1185">Reference proteome</keyword>
<dbReference type="Proteomes" id="UP000298030">
    <property type="component" value="Unassembled WGS sequence"/>
</dbReference>
<proteinExistence type="predicted"/>